<gene>
    <name evidence="3" type="ORF">NCTC11370_00133</name>
</gene>
<keyword evidence="2" id="KW-0812">Transmembrane</keyword>
<feature type="transmembrane region" description="Helical" evidence="2">
    <location>
        <begin position="531"/>
        <end position="553"/>
    </location>
</feature>
<evidence type="ECO:0000313" key="4">
    <source>
        <dbReference type="Proteomes" id="UP000254554"/>
    </source>
</evidence>
<protein>
    <recommendedName>
        <fullName evidence="5">Coiled-coil protein</fullName>
    </recommendedName>
</protein>
<evidence type="ECO:0008006" key="5">
    <source>
        <dbReference type="Google" id="ProtNLM"/>
    </source>
</evidence>
<dbReference type="RefSeq" id="WP_010652301.1">
    <property type="nucleotide sequence ID" value="NZ_JAPHOO010000002.1"/>
</dbReference>
<feature type="coiled-coil region" evidence="1">
    <location>
        <begin position="437"/>
        <end position="495"/>
    </location>
</feature>
<feature type="transmembrane region" description="Helical" evidence="2">
    <location>
        <begin position="503"/>
        <end position="525"/>
    </location>
</feature>
<dbReference type="Proteomes" id="UP000254554">
    <property type="component" value="Unassembled WGS sequence"/>
</dbReference>
<name>A0A377G6W7_9GAMM</name>
<organism evidence="3 4">
    <name type="scientific">Fluoribacter dumoffii</name>
    <dbReference type="NCBI Taxonomy" id="463"/>
    <lineage>
        <taxon>Bacteria</taxon>
        <taxon>Pseudomonadati</taxon>
        <taxon>Pseudomonadota</taxon>
        <taxon>Gammaproteobacteria</taxon>
        <taxon>Legionellales</taxon>
        <taxon>Legionellaceae</taxon>
        <taxon>Fluoribacter</taxon>
    </lineage>
</organism>
<evidence type="ECO:0000256" key="2">
    <source>
        <dbReference type="SAM" id="Phobius"/>
    </source>
</evidence>
<keyword evidence="2" id="KW-0472">Membrane</keyword>
<accession>A0A377G6W7</accession>
<feature type="transmembrane region" description="Helical" evidence="2">
    <location>
        <begin position="648"/>
        <end position="667"/>
    </location>
</feature>
<proteinExistence type="predicted"/>
<sequence length="738" mass="85097">MATSSSILQSFLRDSLKEKRNIVDLSFDELLAYSRARCGLIEIKPDLVDFDDVDFNTLKDLIKDDHAVVLQNETLFYVDLKKQKISLLKEPQEPETDARKNTPEYTEYLKSPEYRQYLRDQTHYNRLINSASEAYKRIGGKELDYIRSATGRAFASRRSDDFLPSLEFYLGILDNADPVLFKYLSPAQKEQLIFDLRITALLLAAQQKHEIDYKKTENKNKYDQHLSRCLRFLKEFDPVYQERLKKSPELAEVSDAQPLKYMGIPVGQLLAENIADLSSGTTKTIRKYMDALNEKRLYWVWGSSLIKTLISLVPEDKFYQKQAAGTIKMPDPYTGNLSWILYYARFFMNLALLLRHTIRGPWMSEEEINTPWQERFLTQWSNRKFILLNDSIWGTANLACFFWLTGKSVLGTAGDAVTLALLAFDTLISIWDFAEQSTKHTKAMQQYEEDLQRLTRQLHQLQNKGVLQEDEQKAKRQLEMQISTLRREKLQCEKDWQLQKASLIVNIAYAVGLMAAFFVLTMPFMPIAAPALATMGIVGAVLCFALTVIYNAAKGGLELYKTYKTIQDQKQDAEDKIEGLIKLLKNKNDLEADERKLLYLEIRKCQAETEYQKQTMIYQSVNLARNIFIQALVPAVVFASLMFVPLGIGIAVLVAAVALAIASQLLVDGWFKPKEKKEWEFDETEYNQFCTEILTPKPQKTEHSGLLSWWGKKSDEKERLLENRDDQSDIPDNFIPTK</sequence>
<feature type="coiled-coil region" evidence="1">
    <location>
        <begin position="563"/>
        <end position="590"/>
    </location>
</feature>
<feature type="transmembrane region" description="Helical" evidence="2">
    <location>
        <begin position="623"/>
        <end position="642"/>
    </location>
</feature>
<dbReference type="AlphaFoldDB" id="A0A377G6W7"/>
<dbReference type="OrthoDB" id="5648334at2"/>
<feature type="transmembrane region" description="Helical" evidence="2">
    <location>
        <begin position="416"/>
        <end position="434"/>
    </location>
</feature>
<evidence type="ECO:0000313" key="3">
    <source>
        <dbReference type="EMBL" id="STO20088.1"/>
    </source>
</evidence>
<reference evidence="3 4" key="1">
    <citation type="submission" date="2018-06" db="EMBL/GenBank/DDBJ databases">
        <authorList>
            <consortium name="Pathogen Informatics"/>
            <person name="Doyle S."/>
        </authorList>
    </citation>
    <scope>NUCLEOTIDE SEQUENCE [LARGE SCALE GENOMIC DNA]</scope>
    <source>
        <strain evidence="3 4">NCTC11370</strain>
    </source>
</reference>
<evidence type="ECO:0000256" key="1">
    <source>
        <dbReference type="SAM" id="Coils"/>
    </source>
</evidence>
<keyword evidence="2" id="KW-1133">Transmembrane helix</keyword>
<keyword evidence="1" id="KW-0175">Coiled coil</keyword>
<dbReference type="EMBL" id="UGGT01000001">
    <property type="protein sequence ID" value="STO20088.1"/>
    <property type="molecule type" value="Genomic_DNA"/>
</dbReference>
<dbReference type="GeneID" id="93291187"/>
<keyword evidence="4" id="KW-1185">Reference proteome</keyword>